<gene>
    <name evidence="1" type="ORF">HNR73_005903</name>
</gene>
<dbReference type="Proteomes" id="UP000548476">
    <property type="component" value="Unassembled WGS sequence"/>
</dbReference>
<keyword evidence="2" id="KW-1185">Reference proteome</keyword>
<dbReference type="RefSeq" id="WP_184790819.1">
    <property type="nucleotide sequence ID" value="NZ_BONT01000066.1"/>
</dbReference>
<dbReference type="EMBL" id="JACHGT010000014">
    <property type="protein sequence ID" value="MBB6038023.1"/>
    <property type="molecule type" value="Genomic_DNA"/>
</dbReference>
<accession>A0A841FT94</accession>
<sequence length="470" mass="47359">MPLNTNLPGSAATITAIVTWCRSDLATAVDDSVSQTRLAYAESETGWQGTAAERFRTTISAIIRVSSELSDMATAAATALEGLATGLTNAQAVLESAQRTAVKGGLTVAAGIIYDPKPAPTSPLTIFGIAQDNPVLAAQEDSALRAHSIAVEAYNSAARTVAQAQMIWTQAKTDFATYLDTLGTIEPHATPAQAPAGASVIAAMFGPSPTPGPFVATGKLTGAEVQRARGHFWGHTPGPFTSSNSKLGVSAAVWKAGDRYGLFTTAEGETKLGDTTLKGRADAGIGTTATAQAGLDENGITAEAVLRSGASASAEGSITYGLVEAHGNADAFVGGETKASAYFGKDGLNASAEAFVGGKISGSYGSDIGGIGTNTTVEGWAGAGVDVGANAGIEDGKFKVDFDAGAGLGVGGKVSADITVDFDQVADNLSSAPEAFTSVSEGLISTASDAKEGITDTASDVWDKASGLFD</sequence>
<protein>
    <submittedName>
        <fullName evidence="1">Uncharacterized protein YukE</fullName>
    </submittedName>
</protein>
<evidence type="ECO:0000313" key="1">
    <source>
        <dbReference type="EMBL" id="MBB6038023.1"/>
    </source>
</evidence>
<organism evidence="1 2">
    <name type="scientific">Phytomonospora endophytica</name>
    <dbReference type="NCBI Taxonomy" id="714109"/>
    <lineage>
        <taxon>Bacteria</taxon>
        <taxon>Bacillati</taxon>
        <taxon>Actinomycetota</taxon>
        <taxon>Actinomycetes</taxon>
        <taxon>Micromonosporales</taxon>
        <taxon>Micromonosporaceae</taxon>
        <taxon>Phytomonospora</taxon>
    </lineage>
</organism>
<reference evidence="1 2" key="1">
    <citation type="submission" date="2020-08" db="EMBL/GenBank/DDBJ databases">
        <title>Genomic Encyclopedia of Type Strains, Phase IV (KMG-IV): sequencing the most valuable type-strain genomes for metagenomic binning, comparative biology and taxonomic classification.</title>
        <authorList>
            <person name="Goeker M."/>
        </authorList>
    </citation>
    <scope>NUCLEOTIDE SEQUENCE [LARGE SCALE GENOMIC DNA]</scope>
    <source>
        <strain evidence="1 2">YIM 65646</strain>
    </source>
</reference>
<comment type="caution">
    <text evidence="1">The sequence shown here is derived from an EMBL/GenBank/DDBJ whole genome shotgun (WGS) entry which is preliminary data.</text>
</comment>
<evidence type="ECO:0000313" key="2">
    <source>
        <dbReference type="Proteomes" id="UP000548476"/>
    </source>
</evidence>
<dbReference type="AlphaFoldDB" id="A0A841FT94"/>
<proteinExistence type="predicted"/>
<name>A0A841FT94_9ACTN</name>